<keyword evidence="3 7" id="KW-1133">Transmembrane helix</keyword>
<gene>
    <name evidence="9" type="ORF">PSON_ATCC_30995.1.T0490130</name>
</gene>
<dbReference type="Pfam" id="PF00520">
    <property type="entry name" value="Ion_trans"/>
    <property type="match status" value="1"/>
</dbReference>
<feature type="compositionally biased region" description="Polar residues" evidence="6">
    <location>
        <begin position="823"/>
        <end position="832"/>
    </location>
</feature>
<reference evidence="9" key="1">
    <citation type="submission" date="2021-01" db="EMBL/GenBank/DDBJ databases">
        <authorList>
            <consortium name="Genoscope - CEA"/>
            <person name="William W."/>
        </authorList>
    </citation>
    <scope>NUCLEOTIDE SEQUENCE</scope>
</reference>
<dbReference type="Pfam" id="PF00027">
    <property type="entry name" value="cNMP_binding"/>
    <property type="match status" value="1"/>
</dbReference>
<feature type="region of interest" description="Disordered" evidence="6">
    <location>
        <begin position="810"/>
        <end position="836"/>
    </location>
</feature>
<evidence type="ECO:0000256" key="6">
    <source>
        <dbReference type="SAM" id="MobiDB-lite"/>
    </source>
</evidence>
<accession>A0A8S1N904</accession>
<dbReference type="InterPro" id="IPR051413">
    <property type="entry name" value="K/Na_HCN_channel"/>
</dbReference>
<dbReference type="PANTHER" id="PTHR45689">
    <property type="entry name" value="I[[H]] CHANNEL, ISOFORM E"/>
    <property type="match status" value="1"/>
</dbReference>
<dbReference type="GO" id="GO:0035725">
    <property type="term" value="P:sodium ion transmembrane transport"/>
    <property type="evidence" value="ECO:0007669"/>
    <property type="project" value="TreeGrafter"/>
</dbReference>
<keyword evidence="4 7" id="KW-0472">Membrane</keyword>
<evidence type="ECO:0000256" key="1">
    <source>
        <dbReference type="ARBA" id="ARBA00004141"/>
    </source>
</evidence>
<dbReference type="GO" id="GO:0098855">
    <property type="term" value="C:HCN channel complex"/>
    <property type="evidence" value="ECO:0007669"/>
    <property type="project" value="TreeGrafter"/>
</dbReference>
<comment type="subcellular location">
    <subcellularLocation>
        <location evidence="1">Membrane</location>
        <topology evidence="1">Multi-pass membrane protein</topology>
    </subcellularLocation>
</comment>
<feature type="compositionally biased region" description="Acidic residues" evidence="6">
    <location>
        <begin position="812"/>
        <end position="822"/>
    </location>
</feature>
<keyword evidence="5" id="KW-0175">Coiled coil</keyword>
<dbReference type="InterPro" id="IPR000595">
    <property type="entry name" value="cNMP-bd_dom"/>
</dbReference>
<evidence type="ECO:0000256" key="2">
    <source>
        <dbReference type="ARBA" id="ARBA00022692"/>
    </source>
</evidence>
<dbReference type="EMBL" id="CAJJDN010000049">
    <property type="protein sequence ID" value="CAD8086013.1"/>
    <property type="molecule type" value="Genomic_DNA"/>
</dbReference>
<dbReference type="CDD" id="cd00038">
    <property type="entry name" value="CAP_ED"/>
    <property type="match status" value="1"/>
</dbReference>
<name>A0A8S1N904_9CILI</name>
<feature type="transmembrane region" description="Helical" evidence="7">
    <location>
        <begin position="385"/>
        <end position="406"/>
    </location>
</feature>
<sequence>MFTVINSKLGLRRGGMQTVTAASTSEIRRQRQTEFRKKIKETRTNDFRKRPLGQFELYTLNDKLENSSDEDEFQKQKKQIEQLELPFESLTSTLRTTKPVFIEKKNYKQAIVQKVKSKIQSFLKTKDINRNVIQTQSDTWVFHADGYGKLMWDTFCMFLIFYEILSIPFKLSFDVEINATLDQIIDIMFMSDIIITFNTSIYRKGIPIYGRKQIVLNYIKLWFWIDLAASFPYDAIITASTGVGEDESATTIQSSQNATKYTQTLSLLRLVRFMRFIKIIRLLRLAKLKVFFDKIEDAIQLNIMLSTIVSFIKLSGFVLFWSHWLGCIFHYIAVNEDSTDNWLYFYGIYDEDWSVKYINSLYWAVTTMNTVGYGDISPRTPLERLFGIFFLMIATVVFSVTLNSIGSSLQGMEDKKAEIRKKSNQILKYMKKLQIPVPLQNKVKKYLTYIWEQEAIFNLEHITDNLSYALKFEFEIQVNGTILGYCPPLRINFQKTFLKQVTKTFKQYTALPEEIIFYENETIATEKHLYFIQSGNIEIILQRNNQKLNKLEQKDYFGEIGFFTGLSRTTSARSVNYSSLVYIDKSLFTQLLRSNQIDLEKFHYIKDEIIFNKGYHHINVFCYGCLRDDHTVIDCPDMHFVVEQQQYCQFKTNFQKKMQSLFERKDRIYIHALRHKNIVKFTVTQISSHAQKLMAQYDECNLIEDNENGQLFEEKIEFQQKLAKPPRFGPFRSRFREDKAKYRKMKQYINDQEIKIKSLKAQQMISQEVLKKFSILIHQKTFNQDEQIIKSEFPQTKSMATSMKVISKFKEEEEDDDDDDQQFSDYQTVSSSDFDEEGEDIQAEKLTYKEIQTQNEILDQLLNAYNQQQREKEQREQQNKLESQFILINNFEVGADFHSYYPKYNKEQMIYEYNKIKDNQRFRPNLVQFYENDFYHELGQTYIFDHGSEALIDSRFKTMLKHDRSSSKKLTRVVKQSMGLIKMPEQLSQYQSNNLIKFSDKEIQ</sequence>
<dbReference type="GO" id="GO:0003254">
    <property type="term" value="P:regulation of membrane depolarization"/>
    <property type="evidence" value="ECO:0007669"/>
    <property type="project" value="TreeGrafter"/>
</dbReference>
<evidence type="ECO:0000256" key="4">
    <source>
        <dbReference type="ARBA" id="ARBA00023136"/>
    </source>
</evidence>
<protein>
    <recommendedName>
        <fullName evidence="8">Cyclic nucleotide-binding domain-containing protein</fullName>
    </recommendedName>
</protein>
<dbReference type="GO" id="GO:0005249">
    <property type="term" value="F:voltage-gated potassium channel activity"/>
    <property type="evidence" value="ECO:0007669"/>
    <property type="project" value="TreeGrafter"/>
</dbReference>
<dbReference type="InterPro" id="IPR005821">
    <property type="entry name" value="Ion_trans_dom"/>
</dbReference>
<dbReference type="Proteomes" id="UP000692954">
    <property type="component" value="Unassembled WGS sequence"/>
</dbReference>
<proteinExistence type="predicted"/>
<evidence type="ECO:0000256" key="3">
    <source>
        <dbReference type="ARBA" id="ARBA00022989"/>
    </source>
</evidence>
<evidence type="ECO:0000259" key="8">
    <source>
        <dbReference type="PROSITE" id="PS50042"/>
    </source>
</evidence>
<comment type="caution">
    <text evidence="9">The sequence shown here is derived from an EMBL/GenBank/DDBJ whole genome shotgun (WGS) entry which is preliminary data.</text>
</comment>
<dbReference type="PROSITE" id="PS50042">
    <property type="entry name" value="CNMP_BINDING_3"/>
    <property type="match status" value="1"/>
</dbReference>
<evidence type="ECO:0000313" key="10">
    <source>
        <dbReference type="Proteomes" id="UP000692954"/>
    </source>
</evidence>
<dbReference type="AlphaFoldDB" id="A0A8S1N904"/>
<keyword evidence="10" id="KW-1185">Reference proteome</keyword>
<evidence type="ECO:0000313" key="9">
    <source>
        <dbReference type="EMBL" id="CAD8086013.1"/>
    </source>
</evidence>
<feature type="domain" description="Cyclic nucleotide-binding" evidence="8">
    <location>
        <begin position="527"/>
        <end position="592"/>
    </location>
</feature>
<organism evidence="9 10">
    <name type="scientific">Paramecium sonneborni</name>
    <dbReference type="NCBI Taxonomy" id="65129"/>
    <lineage>
        <taxon>Eukaryota</taxon>
        <taxon>Sar</taxon>
        <taxon>Alveolata</taxon>
        <taxon>Ciliophora</taxon>
        <taxon>Intramacronucleata</taxon>
        <taxon>Oligohymenophorea</taxon>
        <taxon>Peniculida</taxon>
        <taxon>Parameciidae</taxon>
        <taxon>Paramecium</taxon>
    </lineage>
</organism>
<evidence type="ECO:0000256" key="7">
    <source>
        <dbReference type="SAM" id="Phobius"/>
    </source>
</evidence>
<dbReference type="PANTHER" id="PTHR45689:SF5">
    <property type="entry name" value="I[[H]] CHANNEL, ISOFORM E"/>
    <property type="match status" value="1"/>
</dbReference>
<keyword evidence="2 7" id="KW-0812">Transmembrane</keyword>
<feature type="coiled-coil region" evidence="5">
    <location>
        <begin position="848"/>
        <end position="878"/>
    </location>
</feature>
<feature type="transmembrane region" description="Helical" evidence="7">
    <location>
        <begin position="311"/>
        <end position="333"/>
    </location>
</feature>
<dbReference type="OrthoDB" id="444079at2759"/>
<evidence type="ECO:0000256" key="5">
    <source>
        <dbReference type="SAM" id="Coils"/>
    </source>
</evidence>